<dbReference type="AlphaFoldDB" id="A0A1E8CKC3"/>
<feature type="transmembrane region" description="Helical" evidence="1">
    <location>
        <begin position="106"/>
        <end position="129"/>
    </location>
</feature>
<evidence type="ECO:0000313" key="3">
    <source>
        <dbReference type="Proteomes" id="UP000175669"/>
    </source>
</evidence>
<comment type="caution">
    <text evidence="2">The sequence shown here is derived from an EMBL/GenBank/DDBJ whole genome shotgun (WGS) entry which is preliminary data.</text>
</comment>
<sequence>MIIYQTTIGKGYNPLFPLNSLLPAKIQTVSLNPVYNTTNRVLACANIIISICLIIFLSMIIASDRVVPAAGIALLTITVFSWHLASALVRNKNSIKAHQNVHSKDFVFCWYTFEWIVVFLSTTLLFLYLRSIEPPLLPDSLLALLASLSAAMLFLPLAQGSRYLLTRK</sequence>
<organism evidence="2 3">
    <name type="scientific">Pseudohongiella acticola</name>
    <dbReference type="NCBI Taxonomy" id="1524254"/>
    <lineage>
        <taxon>Bacteria</taxon>
        <taxon>Pseudomonadati</taxon>
        <taxon>Pseudomonadota</taxon>
        <taxon>Gammaproteobacteria</taxon>
        <taxon>Pseudomonadales</taxon>
        <taxon>Pseudohongiellaceae</taxon>
        <taxon>Pseudohongiella</taxon>
    </lineage>
</organism>
<keyword evidence="1" id="KW-0472">Membrane</keyword>
<keyword evidence="1" id="KW-0812">Transmembrane</keyword>
<reference evidence="3" key="1">
    <citation type="submission" date="2016-07" db="EMBL/GenBank/DDBJ databases">
        <authorList>
            <person name="Florea S."/>
            <person name="Webb J.S."/>
            <person name="Jaromczyk J."/>
            <person name="Schardl C.L."/>
        </authorList>
    </citation>
    <scope>NUCLEOTIDE SEQUENCE [LARGE SCALE GENOMIC DNA]</scope>
    <source>
        <strain evidence="3">KCTC 42131</strain>
    </source>
</reference>
<evidence type="ECO:0000313" key="2">
    <source>
        <dbReference type="EMBL" id="OFE12727.1"/>
    </source>
</evidence>
<protein>
    <submittedName>
        <fullName evidence="2">Uncharacterized protein</fullName>
    </submittedName>
</protein>
<keyword evidence="3" id="KW-1185">Reference proteome</keyword>
<name>A0A1E8CKC3_9GAMM</name>
<gene>
    <name evidence="2" type="ORF">PHACT_05905</name>
</gene>
<dbReference type="Proteomes" id="UP000175669">
    <property type="component" value="Unassembled WGS sequence"/>
</dbReference>
<keyword evidence="1" id="KW-1133">Transmembrane helix</keyword>
<accession>A0A1E8CKC3</accession>
<proteinExistence type="predicted"/>
<feature type="transmembrane region" description="Helical" evidence="1">
    <location>
        <begin position="141"/>
        <end position="158"/>
    </location>
</feature>
<evidence type="ECO:0000256" key="1">
    <source>
        <dbReference type="SAM" id="Phobius"/>
    </source>
</evidence>
<dbReference type="EMBL" id="MASR01000001">
    <property type="protein sequence ID" value="OFE12727.1"/>
    <property type="molecule type" value="Genomic_DNA"/>
</dbReference>
<feature type="transmembrane region" description="Helical" evidence="1">
    <location>
        <begin position="67"/>
        <end position="85"/>
    </location>
</feature>
<feature type="transmembrane region" description="Helical" evidence="1">
    <location>
        <begin position="41"/>
        <end position="61"/>
    </location>
</feature>